<dbReference type="AlphaFoldDB" id="A0A7R9JJV7"/>
<dbReference type="InterPro" id="IPR027806">
    <property type="entry name" value="HARBI1_dom"/>
</dbReference>
<name>A0A7R9JJV7_TIMCA</name>
<evidence type="ECO:0000259" key="3">
    <source>
        <dbReference type="Pfam" id="PF13359"/>
    </source>
</evidence>
<proteinExistence type="predicted"/>
<keyword evidence="2" id="KW-0479">Metal-binding</keyword>
<feature type="domain" description="DDE Tnp4" evidence="3">
    <location>
        <begin position="13"/>
        <end position="98"/>
    </location>
</feature>
<protein>
    <submittedName>
        <fullName evidence="4">(California timema) hypothetical protein</fullName>
    </submittedName>
</protein>
<evidence type="ECO:0000256" key="1">
    <source>
        <dbReference type="ARBA" id="ARBA00001968"/>
    </source>
</evidence>
<dbReference type="GO" id="GO:0046872">
    <property type="term" value="F:metal ion binding"/>
    <property type="evidence" value="ECO:0007669"/>
    <property type="project" value="UniProtKB-KW"/>
</dbReference>
<sequence length="149" mass="17562">MGRFFQVLDFPGICDRDLRAINVIARFSGRVHDQFIWRDSIIKQEMERLHRDIFGDFKLIGDSGYAPEPWLLIPITNAARGTPEALYTETHCRGRNVTKEYLLVSKKLWQNRWTSHQSMIMFETMRPMRLGQWGLLLFNNISTIEVNLF</sequence>
<dbReference type="Pfam" id="PF13359">
    <property type="entry name" value="DDE_Tnp_4"/>
    <property type="match status" value="1"/>
</dbReference>
<evidence type="ECO:0000256" key="2">
    <source>
        <dbReference type="ARBA" id="ARBA00022723"/>
    </source>
</evidence>
<organism evidence="4">
    <name type="scientific">Timema californicum</name>
    <name type="common">California timema</name>
    <name type="synonym">Walking stick</name>
    <dbReference type="NCBI Taxonomy" id="61474"/>
    <lineage>
        <taxon>Eukaryota</taxon>
        <taxon>Metazoa</taxon>
        <taxon>Ecdysozoa</taxon>
        <taxon>Arthropoda</taxon>
        <taxon>Hexapoda</taxon>
        <taxon>Insecta</taxon>
        <taxon>Pterygota</taxon>
        <taxon>Neoptera</taxon>
        <taxon>Polyneoptera</taxon>
        <taxon>Phasmatodea</taxon>
        <taxon>Timematodea</taxon>
        <taxon>Timematoidea</taxon>
        <taxon>Timematidae</taxon>
        <taxon>Timema</taxon>
    </lineage>
</organism>
<evidence type="ECO:0000313" key="4">
    <source>
        <dbReference type="EMBL" id="CAD7580681.1"/>
    </source>
</evidence>
<accession>A0A7R9JJV7</accession>
<reference evidence="4" key="1">
    <citation type="submission" date="2020-11" db="EMBL/GenBank/DDBJ databases">
        <authorList>
            <person name="Tran Van P."/>
        </authorList>
    </citation>
    <scope>NUCLEOTIDE SEQUENCE</scope>
</reference>
<comment type="cofactor">
    <cofactor evidence="1">
        <name>a divalent metal cation</name>
        <dbReference type="ChEBI" id="CHEBI:60240"/>
    </cofactor>
</comment>
<gene>
    <name evidence="4" type="ORF">TCMB3V08_LOCUS13214</name>
</gene>
<dbReference type="EMBL" id="OE203325">
    <property type="protein sequence ID" value="CAD7580681.1"/>
    <property type="molecule type" value="Genomic_DNA"/>
</dbReference>